<sequence>MKNVELTPPTVQKKPQSIPSTGWRTVSFISWIAVLAALVAVAISSRTIGRPVWWLGSRCHPAPAVFMLVPLSLVVTPLVATWRAPDIMVRTSVICSLLLAATAIPDVASSPATALGIVAVALASFLSSIAQVLVARKYR</sequence>
<protein>
    <submittedName>
        <fullName evidence="2">Unannotated protein</fullName>
    </submittedName>
</protein>
<proteinExistence type="predicted"/>
<feature type="transmembrane region" description="Helical" evidence="1">
    <location>
        <begin position="114"/>
        <end position="135"/>
    </location>
</feature>
<dbReference type="EMBL" id="CAEZTC010000083">
    <property type="protein sequence ID" value="CAB4559993.1"/>
    <property type="molecule type" value="Genomic_DNA"/>
</dbReference>
<organism evidence="2">
    <name type="scientific">freshwater metagenome</name>
    <dbReference type="NCBI Taxonomy" id="449393"/>
    <lineage>
        <taxon>unclassified sequences</taxon>
        <taxon>metagenomes</taxon>
        <taxon>ecological metagenomes</taxon>
    </lineage>
</organism>
<evidence type="ECO:0000256" key="1">
    <source>
        <dbReference type="SAM" id="Phobius"/>
    </source>
</evidence>
<feature type="transmembrane region" description="Helical" evidence="1">
    <location>
        <begin position="63"/>
        <end position="80"/>
    </location>
</feature>
<dbReference type="AlphaFoldDB" id="A0A6J6DCL1"/>
<feature type="transmembrane region" description="Helical" evidence="1">
    <location>
        <begin position="21"/>
        <end position="43"/>
    </location>
</feature>
<name>A0A6J6DCL1_9ZZZZ</name>
<keyword evidence="1" id="KW-1133">Transmembrane helix</keyword>
<keyword evidence="1" id="KW-0812">Transmembrane</keyword>
<reference evidence="2" key="1">
    <citation type="submission" date="2020-05" db="EMBL/GenBank/DDBJ databases">
        <authorList>
            <person name="Chiriac C."/>
            <person name="Salcher M."/>
            <person name="Ghai R."/>
            <person name="Kavagutti S V."/>
        </authorList>
    </citation>
    <scope>NUCLEOTIDE SEQUENCE</scope>
</reference>
<gene>
    <name evidence="2" type="ORF">UFOPK1572_00763</name>
</gene>
<evidence type="ECO:0000313" key="2">
    <source>
        <dbReference type="EMBL" id="CAB4559993.1"/>
    </source>
</evidence>
<feature type="transmembrane region" description="Helical" evidence="1">
    <location>
        <begin position="87"/>
        <end position="108"/>
    </location>
</feature>
<keyword evidence="1" id="KW-0472">Membrane</keyword>
<accession>A0A6J6DCL1</accession>